<evidence type="ECO:0000313" key="11">
    <source>
        <dbReference type="EMBL" id="KIP05133.1"/>
    </source>
</evidence>
<evidence type="ECO:0000256" key="10">
    <source>
        <dbReference type="ARBA" id="ARBA00023242"/>
    </source>
</evidence>
<protein>
    <recommendedName>
        <fullName evidence="13">Ribosomal RNA small subunit methyltransferase NEP1</fullName>
    </recommendedName>
</protein>
<sequence>MQSPQLLCGSVARVETPRRTLYIVLERASMEICRPAASARGRTRESKPTLLTCDDHQGLLVRMGRDASDARPDITHQCLLTLLDSPLNKCGLLRVFVHTTQGISIEVHPDVRIPRTYKRYSGLMVQLLQEGEIRGTSDAQVLMRVLEHPIANYLPTDATKIALSADAHLEHPRALASRALSRPLVFFVGAMAKGPDNFATGVAEHQVSLSEFPLSASAVLAKLCCAVEDLYGIL</sequence>
<evidence type="ECO:0000256" key="5">
    <source>
        <dbReference type="ARBA" id="ARBA00022603"/>
    </source>
</evidence>
<comment type="similarity">
    <text evidence="2">Belongs to the class IV-like SAM-binding methyltransferase superfamily. RNA methyltransferase NEP1 family.</text>
</comment>
<keyword evidence="3" id="KW-0690">Ribosome biogenesis</keyword>
<keyword evidence="9" id="KW-0694">RNA-binding</keyword>
<keyword evidence="4" id="KW-0698">rRNA processing</keyword>
<keyword evidence="6" id="KW-0808">Transferase</keyword>
<dbReference type="InterPro" id="IPR005304">
    <property type="entry name" value="Rbsml_bgen_MeTrfase_EMG1/NEP1"/>
</dbReference>
<keyword evidence="7" id="KW-0949">S-adenosyl-L-methionine</keyword>
<comment type="subcellular location">
    <subcellularLocation>
        <location evidence="1">Nucleus</location>
        <location evidence="1">Nucleolus</location>
    </subcellularLocation>
</comment>
<keyword evidence="12" id="KW-1185">Reference proteome</keyword>
<dbReference type="OrthoDB" id="269804at2759"/>
<dbReference type="GO" id="GO:0019843">
    <property type="term" value="F:rRNA binding"/>
    <property type="evidence" value="ECO:0007669"/>
    <property type="project" value="UniProtKB-KW"/>
</dbReference>
<evidence type="ECO:0000256" key="1">
    <source>
        <dbReference type="ARBA" id="ARBA00004604"/>
    </source>
</evidence>
<dbReference type="AlphaFoldDB" id="A0A0C3PH25"/>
<dbReference type="InterPro" id="IPR029028">
    <property type="entry name" value="Alpha/beta_knot_MTases"/>
</dbReference>
<evidence type="ECO:0000256" key="6">
    <source>
        <dbReference type="ARBA" id="ARBA00022679"/>
    </source>
</evidence>
<dbReference type="Gene3D" id="3.40.1280.10">
    <property type="match status" value="1"/>
</dbReference>
<keyword evidence="10" id="KW-0539">Nucleus</keyword>
<dbReference type="GO" id="GO:0032040">
    <property type="term" value="C:small-subunit processome"/>
    <property type="evidence" value="ECO:0007669"/>
    <property type="project" value="TreeGrafter"/>
</dbReference>
<organism evidence="11 12">
    <name type="scientific">Phlebiopsis gigantea (strain 11061_1 CR5-6)</name>
    <name type="common">White-rot fungus</name>
    <name type="synonym">Peniophora gigantea</name>
    <dbReference type="NCBI Taxonomy" id="745531"/>
    <lineage>
        <taxon>Eukaryota</taxon>
        <taxon>Fungi</taxon>
        <taxon>Dikarya</taxon>
        <taxon>Basidiomycota</taxon>
        <taxon>Agaricomycotina</taxon>
        <taxon>Agaricomycetes</taxon>
        <taxon>Polyporales</taxon>
        <taxon>Phanerochaetaceae</taxon>
        <taxon>Phlebiopsis</taxon>
    </lineage>
</organism>
<dbReference type="STRING" id="745531.A0A0C3PH25"/>
<dbReference type="FunFam" id="3.40.1280.10:FF:000003">
    <property type="entry name" value="Ribosomal RNA small subunit methyltransferase"/>
    <property type="match status" value="1"/>
</dbReference>
<accession>A0A0C3PH25</accession>
<dbReference type="PANTHER" id="PTHR12636:SF5">
    <property type="entry name" value="RIBOSOMAL RNA SMALL SUBUNIT METHYLTRANSFERASE NEP1"/>
    <property type="match status" value="1"/>
</dbReference>
<dbReference type="SUPFAM" id="SSF75217">
    <property type="entry name" value="alpha/beta knot"/>
    <property type="match status" value="1"/>
</dbReference>
<evidence type="ECO:0000256" key="4">
    <source>
        <dbReference type="ARBA" id="ARBA00022552"/>
    </source>
</evidence>
<dbReference type="CDD" id="cd18088">
    <property type="entry name" value="Nep1-like"/>
    <property type="match status" value="1"/>
</dbReference>
<keyword evidence="5" id="KW-0489">Methyltransferase</keyword>
<dbReference type="InterPro" id="IPR029026">
    <property type="entry name" value="tRNA_m1G_MTases_N"/>
</dbReference>
<evidence type="ECO:0000256" key="7">
    <source>
        <dbReference type="ARBA" id="ARBA00022691"/>
    </source>
</evidence>
<dbReference type="GO" id="GO:0070037">
    <property type="term" value="F:rRNA (pseudouridine) methyltransferase activity"/>
    <property type="evidence" value="ECO:0007669"/>
    <property type="project" value="InterPro"/>
</dbReference>
<gene>
    <name evidence="11" type="ORF">PHLGIDRAFT_25232</name>
</gene>
<evidence type="ECO:0000256" key="8">
    <source>
        <dbReference type="ARBA" id="ARBA00022730"/>
    </source>
</evidence>
<dbReference type="HOGENOM" id="CLU_055846_1_1_1"/>
<name>A0A0C3PH25_PHLG1</name>
<proteinExistence type="inferred from homology"/>
<keyword evidence="8" id="KW-0699">rRNA-binding</keyword>
<evidence type="ECO:0000256" key="3">
    <source>
        <dbReference type="ARBA" id="ARBA00022517"/>
    </source>
</evidence>
<evidence type="ECO:0000256" key="9">
    <source>
        <dbReference type="ARBA" id="ARBA00022884"/>
    </source>
</evidence>
<dbReference type="EMBL" id="KN840552">
    <property type="protein sequence ID" value="KIP05133.1"/>
    <property type="molecule type" value="Genomic_DNA"/>
</dbReference>
<evidence type="ECO:0000313" key="12">
    <source>
        <dbReference type="Proteomes" id="UP000053257"/>
    </source>
</evidence>
<dbReference type="PANTHER" id="PTHR12636">
    <property type="entry name" value="NEP1/MRA1"/>
    <property type="match status" value="1"/>
</dbReference>
<reference evidence="11 12" key="1">
    <citation type="journal article" date="2014" name="PLoS Genet.">
        <title>Analysis of the Phlebiopsis gigantea genome, transcriptome and secretome provides insight into its pioneer colonization strategies of wood.</title>
        <authorList>
            <person name="Hori C."/>
            <person name="Ishida T."/>
            <person name="Igarashi K."/>
            <person name="Samejima M."/>
            <person name="Suzuki H."/>
            <person name="Master E."/>
            <person name="Ferreira P."/>
            <person name="Ruiz-Duenas F.J."/>
            <person name="Held B."/>
            <person name="Canessa P."/>
            <person name="Larrondo L.F."/>
            <person name="Schmoll M."/>
            <person name="Druzhinina I.S."/>
            <person name="Kubicek C.P."/>
            <person name="Gaskell J.A."/>
            <person name="Kersten P."/>
            <person name="St John F."/>
            <person name="Glasner J."/>
            <person name="Sabat G."/>
            <person name="Splinter BonDurant S."/>
            <person name="Syed K."/>
            <person name="Yadav J."/>
            <person name="Mgbeahuruike A.C."/>
            <person name="Kovalchuk A."/>
            <person name="Asiegbu F.O."/>
            <person name="Lackner G."/>
            <person name="Hoffmeister D."/>
            <person name="Rencoret J."/>
            <person name="Gutierrez A."/>
            <person name="Sun H."/>
            <person name="Lindquist E."/>
            <person name="Barry K."/>
            <person name="Riley R."/>
            <person name="Grigoriev I.V."/>
            <person name="Henrissat B."/>
            <person name="Kues U."/>
            <person name="Berka R.M."/>
            <person name="Martinez A.T."/>
            <person name="Covert S.F."/>
            <person name="Blanchette R.A."/>
            <person name="Cullen D."/>
        </authorList>
    </citation>
    <scope>NUCLEOTIDE SEQUENCE [LARGE SCALE GENOMIC DNA]</scope>
    <source>
        <strain evidence="11 12">11061_1 CR5-6</strain>
    </source>
</reference>
<dbReference type="Proteomes" id="UP000053257">
    <property type="component" value="Unassembled WGS sequence"/>
</dbReference>
<evidence type="ECO:0000256" key="2">
    <source>
        <dbReference type="ARBA" id="ARBA00008115"/>
    </source>
</evidence>
<dbReference type="GO" id="GO:0070475">
    <property type="term" value="P:rRNA base methylation"/>
    <property type="evidence" value="ECO:0007669"/>
    <property type="project" value="InterPro"/>
</dbReference>
<dbReference type="Pfam" id="PF03587">
    <property type="entry name" value="EMG1"/>
    <property type="match status" value="1"/>
</dbReference>
<evidence type="ECO:0008006" key="13">
    <source>
        <dbReference type="Google" id="ProtNLM"/>
    </source>
</evidence>